<organism evidence="7 8">
    <name type="scientific">Streptomyces pilosus</name>
    <dbReference type="NCBI Taxonomy" id="28893"/>
    <lineage>
        <taxon>Bacteria</taxon>
        <taxon>Bacillati</taxon>
        <taxon>Actinomycetota</taxon>
        <taxon>Actinomycetes</taxon>
        <taxon>Kitasatosporales</taxon>
        <taxon>Streptomycetaceae</taxon>
        <taxon>Streptomyces</taxon>
    </lineage>
</organism>
<dbReference type="InterPro" id="IPR023343">
    <property type="entry name" value="Penicillin_amidase_dom1"/>
</dbReference>
<dbReference type="Proteomes" id="UP000656732">
    <property type="component" value="Unassembled WGS sequence"/>
</dbReference>
<dbReference type="InterPro" id="IPR043146">
    <property type="entry name" value="Penicillin_amidase_N_B-knob"/>
</dbReference>
<proteinExistence type="inferred from homology"/>
<evidence type="ECO:0000256" key="1">
    <source>
        <dbReference type="ARBA" id="ARBA00006586"/>
    </source>
</evidence>
<evidence type="ECO:0000256" key="2">
    <source>
        <dbReference type="ARBA" id="ARBA00022729"/>
    </source>
</evidence>
<feature type="active site" description="Nucleophile" evidence="5">
    <location>
        <position position="247"/>
    </location>
</feature>
<evidence type="ECO:0000256" key="6">
    <source>
        <dbReference type="SAM" id="SignalP"/>
    </source>
</evidence>
<keyword evidence="3" id="KW-0378">Hydrolase</keyword>
<keyword evidence="2 6" id="KW-0732">Signal</keyword>
<gene>
    <name evidence="7" type="primary">aaiD</name>
    <name evidence="7" type="ORF">GCM10010280_59290</name>
</gene>
<dbReference type="InterPro" id="IPR002692">
    <property type="entry name" value="S45"/>
</dbReference>
<dbReference type="InterPro" id="IPR014395">
    <property type="entry name" value="Pen/GL7ACA/AHL_acylase"/>
</dbReference>
<dbReference type="PANTHER" id="PTHR34218:SF3">
    <property type="entry name" value="ACYL-HOMOSERINE LACTONE ACYLASE PVDQ"/>
    <property type="match status" value="1"/>
</dbReference>
<dbReference type="Gene3D" id="3.60.20.10">
    <property type="entry name" value="Glutamine Phosphoribosylpyrophosphate, subunit 1, domain 1"/>
    <property type="match status" value="1"/>
</dbReference>
<feature type="signal peptide" evidence="6">
    <location>
        <begin position="1"/>
        <end position="30"/>
    </location>
</feature>
<dbReference type="AlphaFoldDB" id="A0A918C3N2"/>
<evidence type="ECO:0000256" key="4">
    <source>
        <dbReference type="ARBA" id="ARBA00023145"/>
    </source>
</evidence>
<keyword evidence="8" id="KW-1185">Reference proteome</keyword>
<dbReference type="InterPro" id="IPR043147">
    <property type="entry name" value="Penicillin_amidase_A-knob"/>
</dbReference>
<dbReference type="InterPro" id="IPR029055">
    <property type="entry name" value="Ntn_hydrolases_N"/>
</dbReference>
<evidence type="ECO:0000313" key="8">
    <source>
        <dbReference type="Proteomes" id="UP000656732"/>
    </source>
</evidence>
<comment type="similarity">
    <text evidence="1">Belongs to the peptidase S45 family.</text>
</comment>
<evidence type="ECO:0000313" key="7">
    <source>
        <dbReference type="EMBL" id="GGR03409.1"/>
    </source>
</evidence>
<evidence type="ECO:0000256" key="5">
    <source>
        <dbReference type="PIRSR" id="PIRSR001227-1"/>
    </source>
</evidence>
<name>A0A918C3N2_9ACTN</name>
<dbReference type="SUPFAM" id="SSF56235">
    <property type="entry name" value="N-terminal nucleophile aminohydrolases (Ntn hydrolases)"/>
    <property type="match status" value="1"/>
</dbReference>
<keyword evidence="4" id="KW-0865">Zymogen</keyword>
<dbReference type="GO" id="GO:0016811">
    <property type="term" value="F:hydrolase activity, acting on carbon-nitrogen (but not peptide) bonds, in linear amides"/>
    <property type="evidence" value="ECO:0007669"/>
    <property type="project" value="InterPro"/>
</dbReference>
<dbReference type="Gene3D" id="1.10.1400.10">
    <property type="match status" value="1"/>
</dbReference>
<reference evidence="7" key="2">
    <citation type="submission" date="2020-09" db="EMBL/GenBank/DDBJ databases">
        <authorList>
            <person name="Sun Q."/>
            <person name="Ohkuma M."/>
        </authorList>
    </citation>
    <scope>NUCLEOTIDE SEQUENCE</scope>
    <source>
        <strain evidence="7">JCM 4403</strain>
    </source>
</reference>
<dbReference type="PIRSF" id="PIRSF001227">
    <property type="entry name" value="Pen_acylase"/>
    <property type="match status" value="1"/>
</dbReference>
<dbReference type="Gene3D" id="1.10.439.10">
    <property type="entry name" value="Penicillin Amidohydrolase, domain 1"/>
    <property type="match status" value="1"/>
</dbReference>
<reference evidence="7" key="1">
    <citation type="journal article" date="2014" name="Int. J. Syst. Evol. Microbiol.">
        <title>Complete genome sequence of Corynebacterium casei LMG S-19264T (=DSM 44701T), isolated from a smear-ripened cheese.</title>
        <authorList>
            <consortium name="US DOE Joint Genome Institute (JGI-PGF)"/>
            <person name="Walter F."/>
            <person name="Albersmeier A."/>
            <person name="Kalinowski J."/>
            <person name="Ruckert C."/>
        </authorList>
    </citation>
    <scope>NUCLEOTIDE SEQUENCE</scope>
    <source>
        <strain evidence="7">JCM 4403</strain>
    </source>
</reference>
<feature type="chain" id="PRO_5038392782" evidence="6">
    <location>
        <begin position="31"/>
        <end position="836"/>
    </location>
</feature>
<protein>
    <submittedName>
        <fullName evidence="7">Peptidase S45</fullName>
    </submittedName>
</protein>
<dbReference type="PANTHER" id="PTHR34218">
    <property type="entry name" value="PEPTIDASE S45 PENICILLIN AMIDASE"/>
    <property type="match status" value="1"/>
</dbReference>
<evidence type="ECO:0000256" key="3">
    <source>
        <dbReference type="ARBA" id="ARBA00022801"/>
    </source>
</evidence>
<dbReference type="Pfam" id="PF01804">
    <property type="entry name" value="Penicil_amidase"/>
    <property type="match status" value="1"/>
</dbReference>
<accession>A0A918C3N2</accession>
<dbReference type="EMBL" id="BMTU01000016">
    <property type="protein sequence ID" value="GGR03409.1"/>
    <property type="molecule type" value="Genomic_DNA"/>
</dbReference>
<dbReference type="Gene3D" id="2.30.120.10">
    <property type="match status" value="1"/>
</dbReference>
<dbReference type="GO" id="GO:0017000">
    <property type="term" value="P:antibiotic biosynthetic process"/>
    <property type="evidence" value="ECO:0007669"/>
    <property type="project" value="InterPro"/>
</dbReference>
<comment type="caution">
    <text evidence="7">The sequence shown here is derived from an EMBL/GenBank/DDBJ whole genome shotgun (WGS) entry which is preliminary data.</text>
</comment>
<sequence length="836" mass="89276">MGTMSTRLRRTVPTMVIVVSTLLSTGAASAGSTAANARSAGTDDVATVQHDGYRAVIRRTQHGVPHVLAADVKSAGFGQGWAYAADRGCDLADQVVKLRSERARWFGPGPDNAHLASDFGYHALGIRTKAERELTKLSPDVRAMVSGYAAGFNAYLERSGTLPGWCADAPWVGKIDEVDLLSRERDVAITMGSATLLGAITLAQPPTRQARAKGTAPGVDAEPGRKLVAQQARTVLRGDRRTAALGSNGWAVGEERTADRGGLLVANPHFPWEGENRFWESQLTVPGRLQVYGANLGGLPGVQIGFNRDVAWTHTVSSGWHTTVYTVKLTESDPTRYLVDGTPEGMTSRTYSVRVKGTDGSLQTVRRTLWQTRYGPVIDLSPVDPSYGWSRTQAVTFQDANIGNGGILEQYADMAKARSVGELKAAHRRHQAVPWMNTIAADKSGATWYADTSATPNLSADGIAAWLSHPFGVLDGSDSRHAWQKEPGARQPGLVPFVRQPQLSRRDYVFNSNDSYWLANPERPLTGFSPLFGFENVPQSARTRQNALMLRKSGPASVSGTDGRISLAEAEKGLMSTRALTSDHLLAPVVRACRAQAGTPVVVDGRSVDVTKSCDVLADWDGRFTVDSRGAVLWRETLAAVERAHPGSVTNAGALFSEAFDPARPVDTPAGPAADTAPVLEGLAKAALTLEAAGLPADVPLGRVQYAVKDGNRLPVPGTAGFIGATNVVEHLTQPGSSLEPATPGGTPLAYGDLTDQGYPVNTGSSFMLVVNFTRNGPVAKGLLTMGQSLDPGSPHFTDQTRAFARLELGRRPFTEKEILADRHLATEMVTGRVAR</sequence>